<comment type="subunit">
    <text evidence="3">Homodimer.</text>
</comment>
<name>A0A1F7SE77_9BACT</name>
<evidence type="ECO:0000256" key="5">
    <source>
        <dbReference type="RuleBase" id="RU004478"/>
    </source>
</evidence>
<dbReference type="GO" id="GO:0051087">
    <property type="term" value="F:protein-folding chaperone binding"/>
    <property type="evidence" value="ECO:0007669"/>
    <property type="project" value="InterPro"/>
</dbReference>
<dbReference type="CDD" id="cd00446">
    <property type="entry name" value="GrpE"/>
    <property type="match status" value="1"/>
</dbReference>
<evidence type="ECO:0000256" key="2">
    <source>
        <dbReference type="ARBA" id="ARBA00023186"/>
    </source>
</evidence>
<evidence type="ECO:0000313" key="9">
    <source>
        <dbReference type="Proteomes" id="UP000178082"/>
    </source>
</evidence>
<dbReference type="Proteomes" id="UP000178082">
    <property type="component" value="Unassembled WGS sequence"/>
</dbReference>
<feature type="region of interest" description="Disordered" evidence="7">
    <location>
        <begin position="17"/>
        <end position="39"/>
    </location>
</feature>
<comment type="function">
    <text evidence="3 4">Participates actively in the response to hyperosmotic and heat shock by preventing the aggregation of stress-denatured proteins, in association with DnaK and GrpE. It is the nucleotide exchange factor for DnaK and may function as a thermosensor. Unfolded proteins bind initially to DnaJ; upon interaction with the DnaJ-bound protein, DnaK hydrolyzes its bound ATP, resulting in the formation of a stable complex. GrpE releases ADP from DnaK; ATP binding to DnaK triggers the release of the substrate protein, thus completing the reaction cycle. Several rounds of ATP-dependent interactions between DnaJ, DnaK and GrpE are required for fully efficient folding.</text>
</comment>
<dbReference type="GO" id="GO:0006457">
    <property type="term" value="P:protein folding"/>
    <property type="evidence" value="ECO:0007669"/>
    <property type="project" value="InterPro"/>
</dbReference>
<dbReference type="InterPro" id="IPR013805">
    <property type="entry name" value="GrpE_CC"/>
</dbReference>
<proteinExistence type="inferred from homology"/>
<feature type="compositionally biased region" description="Acidic residues" evidence="7">
    <location>
        <begin position="17"/>
        <end position="32"/>
    </location>
</feature>
<dbReference type="GO" id="GO:0042803">
    <property type="term" value="F:protein homodimerization activity"/>
    <property type="evidence" value="ECO:0007669"/>
    <property type="project" value="InterPro"/>
</dbReference>
<reference evidence="8 9" key="1">
    <citation type="journal article" date="2016" name="Nat. Commun.">
        <title>Thousands of microbial genomes shed light on interconnected biogeochemical processes in an aquifer system.</title>
        <authorList>
            <person name="Anantharaman K."/>
            <person name="Brown C.T."/>
            <person name="Hug L.A."/>
            <person name="Sharon I."/>
            <person name="Castelle C.J."/>
            <person name="Probst A.J."/>
            <person name="Thomas B.C."/>
            <person name="Singh A."/>
            <person name="Wilkins M.J."/>
            <person name="Karaoz U."/>
            <person name="Brodie E.L."/>
            <person name="Williams K.H."/>
            <person name="Hubbard S.S."/>
            <person name="Banfield J.F."/>
        </authorList>
    </citation>
    <scope>NUCLEOTIDE SEQUENCE [LARGE SCALE GENOMIC DNA]</scope>
</reference>
<comment type="similarity">
    <text evidence="1 3 5">Belongs to the GrpE family.</text>
</comment>
<dbReference type="SUPFAM" id="SSF58014">
    <property type="entry name" value="Coiled-coil domain of nucleotide exchange factor GrpE"/>
    <property type="match status" value="1"/>
</dbReference>
<dbReference type="PANTHER" id="PTHR21237">
    <property type="entry name" value="GRPE PROTEIN"/>
    <property type="match status" value="1"/>
</dbReference>
<dbReference type="SUPFAM" id="SSF51064">
    <property type="entry name" value="Head domain of nucleotide exchange factor GrpE"/>
    <property type="match status" value="1"/>
</dbReference>
<organism evidence="8 9">
    <name type="scientific">Candidatus Schekmanbacteria bacterium RIFCSPLOWO2_12_FULL_38_15</name>
    <dbReference type="NCBI Taxonomy" id="1817883"/>
    <lineage>
        <taxon>Bacteria</taxon>
        <taxon>Candidatus Schekmaniibacteriota</taxon>
    </lineage>
</organism>
<keyword evidence="3" id="KW-0963">Cytoplasm</keyword>
<dbReference type="PANTHER" id="PTHR21237:SF23">
    <property type="entry name" value="GRPE PROTEIN HOMOLOG, MITOCHONDRIAL"/>
    <property type="match status" value="1"/>
</dbReference>
<evidence type="ECO:0000256" key="7">
    <source>
        <dbReference type="SAM" id="MobiDB-lite"/>
    </source>
</evidence>
<dbReference type="EMBL" id="MGDI01000033">
    <property type="protein sequence ID" value="OGL52070.1"/>
    <property type="molecule type" value="Genomic_DNA"/>
</dbReference>
<evidence type="ECO:0000256" key="3">
    <source>
        <dbReference type="HAMAP-Rule" id="MF_01151"/>
    </source>
</evidence>
<dbReference type="AlphaFoldDB" id="A0A1F7SE77"/>
<dbReference type="GO" id="GO:0000774">
    <property type="term" value="F:adenyl-nucleotide exchange factor activity"/>
    <property type="evidence" value="ECO:0007669"/>
    <property type="project" value="InterPro"/>
</dbReference>
<sequence length="190" mass="22152">MQKYMAKKIEIENEVLEENVEASAPEQEETGDDFLKLNESFKEKSEEASSYLDHLQRLKAEFENYKKRSFEEKTKLKESGKEDILKQLLPVIDNMEKAINHYNKNHDSKQVIKGIELVYKQIQDLLKKEGVSRIDSVGKEFNPLLHEAIMTEYSDIYNPGVVLEELESGYSFNGRLLRHTRVKVSISEEH</sequence>
<protein>
    <recommendedName>
        <fullName evidence="3 4">Protein GrpE</fullName>
    </recommendedName>
    <alternativeName>
        <fullName evidence="3">HSP-70 cofactor</fullName>
    </alternativeName>
</protein>
<feature type="coiled-coil region" evidence="6">
    <location>
        <begin position="41"/>
        <end position="68"/>
    </location>
</feature>
<evidence type="ECO:0000313" key="8">
    <source>
        <dbReference type="EMBL" id="OGL52070.1"/>
    </source>
</evidence>
<accession>A0A1F7SE77</accession>
<comment type="subcellular location">
    <subcellularLocation>
        <location evidence="3">Cytoplasm</location>
    </subcellularLocation>
</comment>
<keyword evidence="6" id="KW-0175">Coiled coil</keyword>
<dbReference type="PROSITE" id="PS01071">
    <property type="entry name" value="GRPE"/>
    <property type="match status" value="1"/>
</dbReference>
<dbReference type="PRINTS" id="PR00773">
    <property type="entry name" value="GRPEPROTEIN"/>
</dbReference>
<dbReference type="Pfam" id="PF01025">
    <property type="entry name" value="GrpE"/>
    <property type="match status" value="1"/>
</dbReference>
<gene>
    <name evidence="3" type="primary">grpE</name>
    <name evidence="8" type="ORF">A3G31_06525</name>
</gene>
<dbReference type="InterPro" id="IPR000740">
    <property type="entry name" value="GrpE"/>
</dbReference>
<dbReference type="Gene3D" id="2.30.22.10">
    <property type="entry name" value="Head domain of nucleotide exchange factor GrpE"/>
    <property type="match status" value="1"/>
</dbReference>
<dbReference type="STRING" id="1817883.A3G31_06525"/>
<dbReference type="Gene3D" id="3.90.20.20">
    <property type="match status" value="1"/>
</dbReference>
<keyword evidence="3 4" id="KW-0346">Stress response</keyword>
<keyword evidence="2 3" id="KW-0143">Chaperone</keyword>
<dbReference type="InterPro" id="IPR009012">
    <property type="entry name" value="GrpE_head"/>
</dbReference>
<evidence type="ECO:0000256" key="6">
    <source>
        <dbReference type="SAM" id="Coils"/>
    </source>
</evidence>
<dbReference type="GO" id="GO:0051082">
    <property type="term" value="F:unfolded protein binding"/>
    <property type="evidence" value="ECO:0007669"/>
    <property type="project" value="TreeGrafter"/>
</dbReference>
<dbReference type="HAMAP" id="MF_01151">
    <property type="entry name" value="GrpE"/>
    <property type="match status" value="1"/>
</dbReference>
<evidence type="ECO:0000256" key="4">
    <source>
        <dbReference type="RuleBase" id="RU000639"/>
    </source>
</evidence>
<evidence type="ECO:0000256" key="1">
    <source>
        <dbReference type="ARBA" id="ARBA00009054"/>
    </source>
</evidence>
<dbReference type="GO" id="GO:0005737">
    <property type="term" value="C:cytoplasm"/>
    <property type="evidence" value="ECO:0007669"/>
    <property type="project" value="UniProtKB-SubCell"/>
</dbReference>
<comment type="caution">
    <text evidence="8">The sequence shown here is derived from an EMBL/GenBank/DDBJ whole genome shotgun (WGS) entry which is preliminary data.</text>
</comment>